<accession>A0AAV6XT11</accession>
<keyword evidence="8" id="KW-0449">Lipoprotein</keyword>
<evidence type="ECO:0000313" key="12">
    <source>
        <dbReference type="EMBL" id="KAG8386166.1"/>
    </source>
</evidence>
<feature type="transmembrane region" description="Helical" evidence="9">
    <location>
        <begin position="646"/>
        <end position="665"/>
    </location>
</feature>
<proteinExistence type="inferred from homology"/>
<reference evidence="12" key="1">
    <citation type="submission" date="2019-10" db="EMBL/GenBank/DDBJ databases">
        <authorList>
            <person name="Zhang R."/>
            <person name="Pan Y."/>
            <person name="Wang J."/>
            <person name="Ma R."/>
            <person name="Yu S."/>
        </authorList>
    </citation>
    <scope>NUCLEOTIDE SEQUENCE</scope>
    <source>
        <strain evidence="12">LA-IB0</strain>
        <tissue evidence="12">Leaf</tissue>
    </source>
</reference>
<feature type="signal peptide" evidence="10">
    <location>
        <begin position="1"/>
        <end position="32"/>
    </location>
</feature>
<dbReference type="PANTHER" id="PTHR31052:SF2">
    <property type="entry name" value="COBRA-LIKE PROTEIN 10"/>
    <property type="match status" value="1"/>
</dbReference>
<sequence>MLITTKSSGMRIPWKLFSLLALSLFCCQICNAQDYDTPATPATPPPEIERCDGIFVSYVFQGREKEYPFVKNVSAQAWSFKATATVLNTGDKELKSWKIYVGFQHNELLVSTDGAVVVDGDGFPVRVGKNGTTLAGFPQSDLKTAIDTAADLTQMQVEVGIKGTQFGVADKGTPMPKTIKLVNDGYKCPASTPKGSYMYTCCKKDPKYKEKNITTKFLPRRYGDLTFTYDVLKAYDNRYFAQVTIDNNHPLGRLDQWNLTWEWMRNEFIYDMRGAYTHRRDSSDCVYGRQGQYYKDFDFSPVMNCQKKPVIGDLPPEKENDDKVGKLPYCCKNGTLLPKTMNETKARAIFQMEVYKLPPDLNRTAINPPQNWKISGRVNPGYKCGPPVRVDPTEFPDPTGLASTTSAVASWQVNCNITTPKPKQARCCVSYSAYYSDAVIPCNTCACGCAENARCDTNAPPLLLPSDALLVPFVNRSQKALAFAKIKHKKVPAKLPCGDNCGVTVNWHVDSDYKTGWTARITLFNWETSPYADWFAAIQMNKAAQGFEKMYSFNGTKLSNVNNTIFMQGVQGLNFLVAEVDGPHPDRGDPRVPGKQQTVISFHKKNIHNINVPKGDGFPTKLFFNGEECALPKELPKQGSGTHRSAVGLIPAILVAVLTFLLLTVQLN</sequence>
<dbReference type="GO" id="GO:0098552">
    <property type="term" value="C:side of membrane"/>
    <property type="evidence" value="ECO:0007669"/>
    <property type="project" value="UniProtKB-KW"/>
</dbReference>
<dbReference type="Pfam" id="PF04833">
    <property type="entry name" value="COBRA"/>
    <property type="match status" value="1"/>
</dbReference>
<comment type="caution">
    <text evidence="12">The sequence shown here is derived from an EMBL/GenBank/DDBJ whole genome shotgun (WGS) entry which is preliminary data.</text>
</comment>
<dbReference type="InterPro" id="IPR006918">
    <property type="entry name" value="COBRA_pln"/>
</dbReference>
<dbReference type="InterPro" id="IPR056900">
    <property type="entry name" value="COB_C"/>
</dbReference>
<dbReference type="PANTHER" id="PTHR31052">
    <property type="entry name" value="COBRA-LIKE PROTEIN 7"/>
    <property type="match status" value="1"/>
</dbReference>
<feature type="chain" id="PRO_5043910865" description="COBRA C-terminal domain-containing protein" evidence="10">
    <location>
        <begin position="33"/>
        <end position="668"/>
    </location>
</feature>
<dbReference type="GO" id="GO:0010215">
    <property type="term" value="P:cellulose microfibril organization"/>
    <property type="evidence" value="ECO:0007669"/>
    <property type="project" value="InterPro"/>
</dbReference>
<dbReference type="Proteomes" id="UP000826271">
    <property type="component" value="Unassembled WGS sequence"/>
</dbReference>
<keyword evidence="9" id="KW-0812">Transmembrane</keyword>
<dbReference type="GO" id="GO:0005886">
    <property type="term" value="C:plasma membrane"/>
    <property type="evidence" value="ECO:0007669"/>
    <property type="project" value="UniProtKB-SubCell"/>
</dbReference>
<evidence type="ECO:0000256" key="1">
    <source>
        <dbReference type="ARBA" id="ARBA00004609"/>
    </source>
</evidence>
<dbReference type="EMBL" id="WHWC01000003">
    <property type="protein sequence ID" value="KAG8386166.1"/>
    <property type="molecule type" value="Genomic_DNA"/>
</dbReference>
<evidence type="ECO:0000259" key="11">
    <source>
        <dbReference type="Pfam" id="PF25079"/>
    </source>
</evidence>
<dbReference type="Pfam" id="PF25079">
    <property type="entry name" value="COB_C"/>
    <property type="match status" value="1"/>
</dbReference>
<evidence type="ECO:0000256" key="3">
    <source>
        <dbReference type="ARBA" id="ARBA00022475"/>
    </source>
</evidence>
<evidence type="ECO:0000256" key="7">
    <source>
        <dbReference type="ARBA" id="ARBA00023180"/>
    </source>
</evidence>
<name>A0AAV6XT11_9LAMI</name>
<keyword evidence="3" id="KW-1003">Cell membrane</keyword>
<gene>
    <name evidence="12" type="ORF">BUALT_Bualt03G0120800</name>
</gene>
<dbReference type="AlphaFoldDB" id="A0AAV6XT11"/>
<keyword evidence="9" id="KW-1133">Transmembrane helix</keyword>
<evidence type="ECO:0000256" key="9">
    <source>
        <dbReference type="SAM" id="Phobius"/>
    </source>
</evidence>
<comment type="subcellular location">
    <subcellularLocation>
        <location evidence="1">Cell membrane</location>
        <topology evidence="1">Lipid-anchor</topology>
        <topology evidence="1">GPI-anchor</topology>
    </subcellularLocation>
</comment>
<keyword evidence="4" id="KW-0336">GPI-anchor</keyword>
<keyword evidence="7" id="KW-0325">Glycoprotein</keyword>
<keyword evidence="6 9" id="KW-0472">Membrane</keyword>
<evidence type="ECO:0000256" key="4">
    <source>
        <dbReference type="ARBA" id="ARBA00022622"/>
    </source>
</evidence>
<protein>
    <recommendedName>
        <fullName evidence="11">COBRA C-terminal domain-containing protein</fullName>
    </recommendedName>
</protein>
<evidence type="ECO:0000256" key="8">
    <source>
        <dbReference type="ARBA" id="ARBA00023288"/>
    </source>
</evidence>
<evidence type="ECO:0000256" key="5">
    <source>
        <dbReference type="ARBA" id="ARBA00022729"/>
    </source>
</evidence>
<keyword evidence="5 10" id="KW-0732">Signal</keyword>
<comment type="similarity">
    <text evidence="2">Belongs to the COBRA family.</text>
</comment>
<evidence type="ECO:0000256" key="2">
    <source>
        <dbReference type="ARBA" id="ARBA00005507"/>
    </source>
</evidence>
<feature type="domain" description="COBRA C-terminal" evidence="11">
    <location>
        <begin position="426"/>
        <end position="636"/>
    </location>
</feature>
<evidence type="ECO:0000256" key="10">
    <source>
        <dbReference type="SAM" id="SignalP"/>
    </source>
</evidence>
<keyword evidence="13" id="KW-1185">Reference proteome</keyword>
<evidence type="ECO:0000313" key="13">
    <source>
        <dbReference type="Proteomes" id="UP000826271"/>
    </source>
</evidence>
<organism evidence="12 13">
    <name type="scientific">Buddleja alternifolia</name>
    <dbReference type="NCBI Taxonomy" id="168488"/>
    <lineage>
        <taxon>Eukaryota</taxon>
        <taxon>Viridiplantae</taxon>
        <taxon>Streptophyta</taxon>
        <taxon>Embryophyta</taxon>
        <taxon>Tracheophyta</taxon>
        <taxon>Spermatophyta</taxon>
        <taxon>Magnoliopsida</taxon>
        <taxon>eudicotyledons</taxon>
        <taxon>Gunneridae</taxon>
        <taxon>Pentapetalae</taxon>
        <taxon>asterids</taxon>
        <taxon>lamiids</taxon>
        <taxon>Lamiales</taxon>
        <taxon>Scrophulariaceae</taxon>
        <taxon>Buddlejeae</taxon>
        <taxon>Buddleja</taxon>
    </lineage>
</organism>
<evidence type="ECO:0000256" key="6">
    <source>
        <dbReference type="ARBA" id="ARBA00023136"/>
    </source>
</evidence>